<evidence type="ECO:0000313" key="2">
    <source>
        <dbReference type="Proteomes" id="UP000799776"/>
    </source>
</evidence>
<sequence length="153" mass="17936">ILDLVRDHIRHAGLRGCRPGRRTRKNVGELCCTSKCGYRTTRFDDFVRHEEIIQPQEYWCCRQCLAHSPEQHPFITHRKDKFTGHIHKCHGDILPQKGKRGDDEVKRTIDRVRNESRVPYTAPFKSTCGFCGQLQRCWQDRNKHVVGHFKGSI</sequence>
<reference evidence="1" key="1">
    <citation type="journal article" date="2020" name="Stud. Mycol.">
        <title>101 Dothideomycetes genomes: a test case for predicting lifestyles and emergence of pathogens.</title>
        <authorList>
            <person name="Haridas S."/>
            <person name="Albert R."/>
            <person name="Binder M."/>
            <person name="Bloem J."/>
            <person name="Labutti K."/>
            <person name="Salamov A."/>
            <person name="Andreopoulos B."/>
            <person name="Baker S."/>
            <person name="Barry K."/>
            <person name="Bills G."/>
            <person name="Bluhm B."/>
            <person name="Cannon C."/>
            <person name="Castanera R."/>
            <person name="Culley D."/>
            <person name="Daum C."/>
            <person name="Ezra D."/>
            <person name="Gonzalez J."/>
            <person name="Henrissat B."/>
            <person name="Kuo A."/>
            <person name="Liang C."/>
            <person name="Lipzen A."/>
            <person name="Lutzoni F."/>
            <person name="Magnuson J."/>
            <person name="Mondo S."/>
            <person name="Nolan M."/>
            <person name="Ohm R."/>
            <person name="Pangilinan J."/>
            <person name="Park H.-J."/>
            <person name="Ramirez L."/>
            <person name="Alfaro M."/>
            <person name="Sun H."/>
            <person name="Tritt A."/>
            <person name="Yoshinaga Y."/>
            <person name="Zwiers L.-H."/>
            <person name="Turgeon B."/>
            <person name="Goodwin S."/>
            <person name="Spatafora J."/>
            <person name="Crous P."/>
            <person name="Grigoriev I."/>
        </authorList>
    </citation>
    <scope>NUCLEOTIDE SEQUENCE</scope>
    <source>
        <strain evidence="1">CBS 121410</strain>
    </source>
</reference>
<protein>
    <submittedName>
        <fullName evidence="1">Uncharacterized protein</fullName>
    </submittedName>
</protein>
<name>A0A9P4HQR3_9PEZI</name>
<dbReference type="AlphaFoldDB" id="A0A9P4HQR3"/>
<dbReference type="OrthoDB" id="10056939at2759"/>
<accession>A0A9P4HQR3</accession>
<organism evidence="1 2">
    <name type="scientific">Saccharata proteae CBS 121410</name>
    <dbReference type="NCBI Taxonomy" id="1314787"/>
    <lineage>
        <taxon>Eukaryota</taxon>
        <taxon>Fungi</taxon>
        <taxon>Dikarya</taxon>
        <taxon>Ascomycota</taxon>
        <taxon>Pezizomycotina</taxon>
        <taxon>Dothideomycetes</taxon>
        <taxon>Dothideomycetes incertae sedis</taxon>
        <taxon>Botryosphaeriales</taxon>
        <taxon>Saccharataceae</taxon>
        <taxon>Saccharata</taxon>
    </lineage>
</organism>
<dbReference type="EMBL" id="ML978726">
    <property type="protein sequence ID" value="KAF2086169.1"/>
    <property type="molecule type" value="Genomic_DNA"/>
</dbReference>
<dbReference type="Proteomes" id="UP000799776">
    <property type="component" value="Unassembled WGS sequence"/>
</dbReference>
<feature type="non-terminal residue" evidence="1">
    <location>
        <position position="153"/>
    </location>
</feature>
<evidence type="ECO:0000313" key="1">
    <source>
        <dbReference type="EMBL" id="KAF2086169.1"/>
    </source>
</evidence>
<keyword evidence="2" id="KW-1185">Reference proteome</keyword>
<comment type="caution">
    <text evidence="1">The sequence shown here is derived from an EMBL/GenBank/DDBJ whole genome shotgun (WGS) entry which is preliminary data.</text>
</comment>
<proteinExistence type="predicted"/>
<feature type="non-terminal residue" evidence="1">
    <location>
        <position position="1"/>
    </location>
</feature>
<gene>
    <name evidence="1" type="ORF">K490DRAFT_15678</name>
</gene>